<feature type="transmembrane region" description="Helical" evidence="2">
    <location>
        <begin position="23"/>
        <end position="47"/>
    </location>
</feature>
<evidence type="ECO:0000313" key="4">
    <source>
        <dbReference type="EMBL" id="NSJ84675.1"/>
    </source>
</evidence>
<protein>
    <submittedName>
        <fullName evidence="4">LytR family transcriptional regulator</fullName>
    </submittedName>
</protein>
<gene>
    <name evidence="4" type="ORF">G5A70_00410</name>
</gene>
<evidence type="ECO:0000256" key="2">
    <source>
        <dbReference type="SAM" id="Phobius"/>
    </source>
</evidence>
<keyword evidence="5" id="KW-1185">Reference proteome</keyword>
<evidence type="ECO:0000313" key="5">
    <source>
        <dbReference type="Proteomes" id="UP000822142"/>
    </source>
</evidence>
<sequence>MENTNRRKKMSPAKRRKKRIQKAFRIAGEVLVGIQILATLVFIGFTWRLGMVPAKYLAGMAGILLVFAALLFTMQVVTRGKAIVSKLVSVLMSAVLLFGSVYMYQTHNAVEDISGDSLGRQVNSMLVVVRSDDPAEKVKDTKDYIYGIQHAEDAEDIDAAMEHVDKDAGTDVMTAEYKTLNEQAAALLDGSVQAIVYNEGYGGILEEVYEGYSSQVKIIAQYSIETESDDSQLVQGKAAEVDVKDETFNMYISGIDVYGPVSSKSRSDVNIIATVNPTTKQILLTNTPRDYYVTIPGVSGDSKDKLTHAGIYGVDKSMATLENLYGIEIPFYARVNFTSLITMVDSMGGIDVESEYAFTTNGDGGAVINVQQGTNHFNGKQALAFARERYNVPGGDNQRGKDQMAVIQAMFKKMITPEMLVKAPSLISEVSDSVETNMSMDQIQKLIQSQLNSGGTWTMKSVAAEGTGDSQYCYSMPGTALYVMQPDQTSVDNIKALMQTVKDGGQLPE</sequence>
<dbReference type="Proteomes" id="UP000822142">
    <property type="component" value="Unassembled WGS sequence"/>
</dbReference>
<dbReference type="EMBL" id="JAAITA010000001">
    <property type="protein sequence ID" value="NSJ84675.1"/>
    <property type="molecule type" value="Genomic_DNA"/>
</dbReference>
<comment type="caution">
    <text evidence="4">The sequence shown here is derived from an EMBL/GenBank/DDBJ whole genome shotgun (WGS) entry which is preliminary data.</text>
</comment>
<dbReference type="Gene3D" id="3.40.630.190">
    <property type="entry name" value="LCP protein"/>
    <property type="match status" value="1"/>
</dbReference>
<dbReference type="Pfam" id="PF03816">
    <property type="entry name" value="LytR_cpsA_psr"/>
    <property type="match status" value="1"/>
</dbReference>
<dbReference type="Gene3D" id="3.40.190.10">
    <property type="entry name" value="Periplasmic binding protein-like II"/>
    <property type="match status" value="1"/>
</dbReference>
<keyword evidence="2" id="KW-0812">Transmembrane</keyword>
<keyword evidence="2" id="KW-1133">Transmembrane helix</keyword>
<keyword evidence="2" id="KW-0472">Membrane</keyword>
<accession>A0ABX2I2Z0</accession>
<dbReference type="PANTHER" id="PTHR33392">
    <property type="entry name" value="POLYISOPRENYL-TEICHOIC ACID--PEPTIDOGLYCAN TEICHOIC ACID TRANSFERASE TAGU"/>
    <property type="match status" value="1"/>
</dbReference>
<dbReference type="PANTHER" id="PTHR33392:SF6">
    <property type="entry name" value="POLYISOPRENYL-TEICHOIC ACID--PEPTIDOGLYCAN TEICHOIC ACID TRANSFERASE TAGU"/>
    <property type="match status" value="1"/>
</dbReference>
<dbReference type="InterPro" id="IPR004474">
    <property type="entry name" value="LytR_CpsA_psr"/>
</dbReference>
<comment type="similarity">
    <text evidence="1">Belongs to the LytR/CpsA/Psr (LCP) family.</text>
</comment>
<organism evidence="4 5">
    <name type="scientific">Blautia hansenii</name>
    <name type="common">Ruminococcus hansenii</name>
    <dbReference type="NCBI Taxonomy" id="1322"/>
    <lineage>
        <taxon>Bacteria</taxon>
        <taxon>Bacillati</taxon>
        <taxon>Bacillota</taxon>
        <taxon>Clostridia</taxon>
        <taxon>Lachnospirales</taxon>
        <taxon>Lachnospiraceae</taxon>
        <taxon>Blautia</taxon>
    </lineage>
</organism>
<proteinExistence type="inferred from homology"/>
<reference evidence="4 5" key="1">
    <citation type="journal article" date="2020" name="Cell Host Microbe">
        <title>Functional and Genomic Variation between Human-Derived Isolates of Lachnospiraceae Reveals Inter- and Intra-Species Diversity.</title>
        <authorList>
            <person name="Sorbara M.T."/>
            <person name="Littmann E.R."/>
            <person name="Fontana E."/>
            <person name="Moody T.U."/>
            <person name="Kohout C.E."/>
            <person name="Gjonbalaj M."/>
            <person name="Eaton V."/>
            <person name="Seok R."/>
            <person name="Leiner I.M."/>
            <person name="Pamer E.G."/>
        </authorList>
    </citation>
    <scope>NUCLEOTIDE SEQUENCE [LARGE SCALE GENOMIC DNA]</scope>
    <source>
        <strain evidence="4 5">MSK.15.26</strain>
    </source>
</reference>
<feature type="transmembrane region" description="Helical" evidence="2">
    <location>
        <begin position="53"/>
        <end position="72"/>
    </location>
</feature>
<dbReference type="NCBIfam" id="TIGR00350">
    <property type="entry name" value="lytR_cpsA_psr"/>
    <property type="match status" value="1"/>
</dbReference>
<feature type="transmembrane region" description="Helical" evidence="2">
    <location>
        <begin position="84"/>
        <end position="104"/>
    </location>
</feature>
<evidence type="ECO:0000259" key="3">
    <source>
        <dbReference type="Pfam" id="PF03816"/>
    </source>
</evidence>
<dbReference type="InterPro" id="IPR050922">
    <property type="entry name" value="LytR/CpsA/Psr_CW_biosynth"/>
</dbReference>
<evidence type="ECO:0000256" key="1">
    <source>
        <dbReference type="ARBA" id="ARBA00006068"/>
    </source>
</evidence>
<feature type="domain" description="Cell envelope-related transcriptional attenuator" evidence="3">
    <location>
        <begin position="266"/>
        <end position="415"/>
    </location>
</feature>
<dbReference type="RefSeq" id="WP_173747157.1">
    <property type="nucleotide sequence ID" value="NZ_JAAITA010000001.1"/>
</dbReference>
<name>A0ABX2I2Z0_BLAHA</name>